<evidence type="ECO:0000259" key="11">
    <source>
        <dbReference type="PROSITE" id="PS50111"/>
    </source>
</evidence>
<dbReference type="PROSITE" id="PS50885">
    <property type="entry name" value="HAMP"/>
    <property type="match status" value="1"/>
</dbReference>
<evidence type="ECO:0000313" key="14">
    <source>
        <dbReference type="Proteomes" id="UP000191056"/>
    </source>
</evidence>
<evidence type="ECO:0000256" key="9">
    <source>
        <dbReference type="PROSITE-ProRule" id="PRU00284"/>
    </source>
</evidence>
<dbReference type="SMART" id="SM00283">
    <property type="entry name" value="MA"/>
    <property type="match status" value="1"/>
</dbReference>
<protein>
    <submittedName>
        <fullName evidence="13">Methyl-accepting chemotaxis protein McpC</fullName>
    </submittedName>
</protein>
<feature type="transmembrane region" description="Helical" evidence="10">
    <location>
        <begin position="320"/>
        <end position="340"/>
    </location>
</feature>
<comment type="subcellular location">
    <subcellularLocation>
        <location evidence="1">Cell membrane</location>
        <topology evidence="1">Multi-pass membrane protein</topology>
    </subcellularLocation>
</comment>
<dbReference type="AlphaFoldDB" id="A0A1V4J235"/>
<evidence type="ECO:0000256" key="6">
    <source>
        <dbReference type="ARBA" id="ARBA00023136"/>
    </source>
</evidence>
<dbReference type="Pfam" id="PF02743">
    <property type="entry name" value="dCache_1"/>
    <property type="match status" value="1"/>
</dbReference>
<keyword evidence="7 9" id="KW-0807">Transducer</keyword>
<comment type="caution">
    <text evidence="13">The sequence shown here is derived from an EMBL/GenBank/DDBJ whole genome shotgun (WGS) entry which is preliminary data.</text>
</comment>
<keyword evidence="5 10" id="KW-1133">Transmembrane helix</keyword>
<reference evidence="13 14" key="1">
    <citation type="submission" date="2017-03" db="EMBL/GenBank/DDBJ databases">
        <title>Genome sequence of Clostridium chromiireducens DSM 23318.</title>
        <authorList>
            <person name="Poehlein A."/>
            <person name="Daniel R."/>
        </authorList>
    </citation>
    <scope>NUCLEOTIDE SEQUENCE [LARGE SCALE GENOMIC DNA]</scope>
    <source>
        <strain evidence="13 14">DSM 23318</strain>
    </source>
</reference>
<dbReference type="InterPro" id="IPR004089">
    <property type="entry name" value="MCPsignal_dom"/>
</dbReference>
<dbReference type="GO" id="GO:0005886">
    <property type="term" value="C:plasma membrane"/>
    <property type="evidence" value="ECO:0007669"/>
    <property type="project" value="UniProtKB-SubCell"/>
</dbReference>
<evidence type="ECO:0000256" key="2">
    <source>
        <dbReference type="ARBA" id="ARBA00022475"/>
    </source>
</evidence>
<dbReference type="Gene3D" id="1.10.287.950">
    <property type="entry name" value="Methyl-accepting chemotaxis protein"/>
    <property type="match status" value="1"/>
</dbReference>
<dbReference type="InterPro" id="IPR003660">
    <property type="entry name" value="HAMP_dom"/>
</dbReference>
<feature type="transmembrane region" description="Helical" evidence="10">
    <location>
        <begin position="33"/>
        <end position="53"/>
    </location>
</feature>
<keyword evidence="6 10" id="KW-0472">Membrane</keyword>
<dbReference type="EMBL" id="MZGT01000002">
    <property type="protein sequence ID" value="OPJ66084.1"/>
    <property type="molecule type" value="Genomic_DNA"/>
</dbReference>
<organism evidence="13 14">
    <name type="scientific">Clostridium chromiireducens</name>
    <dbReference type="NCBI Taxonomy" id="225345"/>
    <lineage>
        <taxon>Bacteria</taxon>
        <taxon>Bacillati</taxon>
        <taxon>Bacillota</taxon>
        <taxon>Clostridia</taxon>
        <taxon>Eubacteriales</taxon>
        <taxon>Clostridiaceae</taxon>
        <taxon>Clostridium</taxon>
    </lineage>
</organism>
<dbReference type="Pfam" id="PF00015">
    <property type="entry name" value="MCPsignal"/>
    <property type="match status" value="1"/>
</dbReference>
<evidence type="ECO:0000259" key="12">
    <source>
        <dbReference type="PROSITE" id="PS50885"/>
    </source>
</evidence>
<dbReference type="PANTHER" id="PTHR32089">
    <property type="entry name" value="METHYL-ACCEPTING CHEMOTAXIS PROTEIN MCPB"/>
    <property type="match status" value="1"/>
</dbReference>
<evidence type="ECO:0000256" key="4">
    <source>
        <dbReference type="ARBA" id="ARBA00022692"/>
    </source>
</evidence>
<evidence type="ECO:0000256" key="1">
    <source>
        <dbReference type="ARBA" id="ARBA00004651"/>
    </source>
</evidence>
<dbReference type="Proteomes" id="UP000191056">
    <property type="component" value="Unassembled WGS sequence"/>
</dbReference>
<evidence type="ECO:0000256" key="8">
    <source>
        <dbReference type="ARBA" id="ARBA00029447"/>
    </source>
</evidence>
<evidence type="ECO:0000256" key="5">
    <source>
        <dbReference type="ARBA" id="ARBA00022989"/>
    </source>
</evidence>
<dbReference type="RefSeq" id="WP_079437778.1">
    <property type="nucleotide sequence ID" value="NZ_MZGT01000002.1"/>
</dbReference>
<proteinExistence type="inferred from homology"/>
<name>A0A1V4J235_9CLOT</name>
<dbReference type="OrthoDB" id="9810264at2"/>
<dbReference type="GO" id="GO:0007165">
    <property type="term" value="P:signal transduction"/>
    <property type="evidence" value="ECO:0007669"/>
    <property type="project" value="UniProtKB-KW"/>
</dbReference>
<feature type="domain" description="Methyl-accepting transducer" evidence="11">
    <location>
        <begin position="413"/>
        <end position="649"/>
    </location>
</feature>
<evidence type="ECO:0000256" key="10">
    <source>
        <dbReference type="SAM" id="Phobius"/>
    </source>
</evidence>
<comment type="similarity">
    <text evidence="8">Belongs to the methyl-accepting chemotaxis (MCP) protein family.</text>
</comment>
<evidence type="ECO:0000313" key="13">
    <source>
        <dbReference type="EMBL" id="OPJ66084.1"/>
    </source>
</evidence>
<dbReference type="SUPFAM" id="SSF58104">
    <property type="entry name" value="Methyl-accepting chemotaxis protein (MCP) signaling domain"/>
    <property type="match status" value="1"/>
</dbReference>
<dbReference type="GO" id="GO:0006935">
    <property type="term" value="P:chemotaxis"/>
    <property type="evidence" value="ECO:0007669"/>
    <property type="project" value="UniProtKB-KW"/>
</dbReference>
<gene>
    <name evidence="13" type="primary">mcpC_1</name>
    <name evidence="13" type="ORF">CLCHR_01850</name>
</gene>
<keyword evidence="4 10" id="KW-0812">Transmembrane</keyword>
<dbReference type="Gene3D" id="6.10.340.10">
    <property type="match status" value="1"/>
</dbReference>
<dbReference type="PROSITE" id="PS50111">
    <property type="entry name" value="CHEMOTAXIS_TRANSDUC_2"/>
    <property type="match status" value="1"/>
</dbReference>
<evidence type="ECO:0000256" key="7">
    <source>
        <dbReference type="ARBA" id="ARBA00023224"/>
    </source>
</evidence>
<feature type="domain" description="HAMP" evidence="12">
    <location>
        <begin position="342"/>
        <end position="394"/>
    </location>
</feature>
<keyword evidence="3" id="KW-0145">Chemotaxis</keyword>
<dbReference type="InterPro" id="IPR033479">
    <property type="entry name" value="dCache_1"/>
</dbReference>
<sequence>MLKKKVLVKKLPKRVNSYYQLLSIKNLRIRVKLNLGFLILISLSLFIVSLISYKQFSNTIISQNKDNLIELMKQKGENIDRSLQDIDKTFQVITNNDSLGEKVLKYKDMDSQKKAQVSNEIRSYLGDALKTRMDVADVFVVSNNKDIFYYGGSGYDSTYDIFTEPNYSEFVSSNESSNKTIPYISGHSFTKQISNKVITAFYKMRVSTNLASIGNLVVNLKEDYIYSLIKDMKVNYDTKIIIIDKNNNVVMDPLDRNSDGKKYAIDIAENTEDNDNNWFDKEINNENNLVTFYKFTNTDWILVGITPINNMTRAASAIRLQILVVGIISMALIFFFSTFITRDITNGINELIRGMDKVKGGILIGVSVPGRKDEVGLLGNRFLEMLESFRDSINDIKSMSGITSKAADEISSNAMKNYEEFESMRVKISDIYTKSKNQNNDICSINELTTELSNKIEAIINYFRNIDSSISDTKQLTYHGKKNLDLLKVKSDKVADITVNVLSTSEALKSEFKEIRKITDAVNAIAKQTDLLALNAEIEAARLGEQGKGFSVIAKSVKELSGSTSSSTKYIDSIINKLDDKINELNNEVHKSEEYMMEQIESVVDSTNSFDSISSEMEFLVSQILSVKDEVTAIDITREKINETMSMLNISSNENLLISDEIAASAEEKIHLNEELVELSSSLKELAIKVEGKVQKFEL</sequence>
<accession>A0A1V4J235</accession>
<keyword evidence="2" id="KW-1003">Cell membrane</keyword>
<keyword evidence="14" id="KW-1185">Reference proteome</keyword>
<dbReference type="PANTHER" id="PTHR32089:SF112">
    <property type="entry name" value="LYSOZYME-LIKE PROTEIN-RELATED"/>
    <property type="match status" value="1"/>
</dbReference>
<dbReference type="STRING" id="225345.CLCHR_01850"/>
<evidence type="ECO:0000256" key="3">
    <source>
        <dbReference type="ARBA" id="ARBA00022500"/>
    </source>
</evidence>